<keyword evidence="5" id="KW-1185">Reference proteome</keyword>
<gene>
    <name evidence="4" type="ORF">NMOB1V02_LOCUS3194</name>
</gene>
<keyword evidence="2" id="KW-0812">Transmembrane</keyword>
<keyword evidence="3" id="KW-0732">Signal</keyword>
<sequence length="306" mass="32881">MLDLRLSLLFLLPLAAMEPTGHTCNFMAYVMLCSFDYKGLDLRLTAIAHPCNDPVDVTFVIANSFPSFRWVHTFAVTNVEESIVVPPLSGEGNETAVSEVVRLLVQFAGDLKPMAKNVSSPGEKPVIFVNASFEAKSGREQFLDSLFVVRNEPNCLLSAPGKMEDSSGQVTTVALLSVILVAVVGALVGYIFYQRRLSAQQLAAALSSQATAKSFPYQQAEGGSRIVANGVMETSLIIENPVAPPPESVLLSNAETGAIPKSTRKNRAKPVDESGKSKFEGKQTNGKPLAEDKVPVVNAEENQQPA</sequence>
<evidence type="ECO:0000256" key="3">
    <source>
        <dbReference type="SAM" id="SignalP"/>
    </source>
</evidence>
<evidence type="ECO:0000313" key="5">
    <source>
        <dbReference type="Proteomes" id="UP000678499"/>
    </source>
</evidence>
<feature type="region of interest" description="Disordered" evidence="1">
    <location>
        <begin position="254"/>
        <end position="306"/>
    </location>
</feature>
<dbReference type="AlphaFoldDB" id="A0A7R9GAL3"/>
<dbReference type="Proteomes" id="UP000678499">
    <property type="component" value="Unassembled WGS sequence"/>
</dbReference>
<accession>A0A7R9GAL3</accession>
<feature type="compositionally biased region" description="Basic and acidic residues" evidence="1">
    <location>
        <begin position="269"/>
        <end position="281"/>
    </location>
</feature>
<feature type="signal peptide" evidence="3">
    <location>
        <begin position="1"/>
        <end position="17"/>
    </location>
</feature>
<feature type="chain" id="PRO_5036210604" evidence="3">
    <location>
        <begin position="18"/>
        <end position="306"/>
    </location>
</feature>
<proteinExistence type="predicted"/>
<reference evidence="4" key="1">
    <citation type="submission" date="2020-11" db="EMBL/GenBank/DDBJ databases">
        <authorList>
            <person name="Tran Van P."/>
        </authorList>
    </citation>
    <scope>NUCLEOTIDE SEQUENCE</scope>
</reference>
<evidence type="ECO:0000256" key="1">
    <source>
        <dbReference type="SAM" id="MobiDB-lite"/>
    </source>
</evidence>
<organism evidence="4">
    <name type="scientific">Notodromas monacha</name>
    <dbReference type="NCBI Taxonomy" id="399045"/>
    <lineage>
        <taxon>Eukaryota</taxon>
        <taxon>Metazoa</taxon>
        <taxon>Ecdysozoa</taxon>
        <taxon>Arthropoda</taxon>
        <taxon>Crustacea</taxon>
        <taxon>Oligostraca</taxon>
        <taxon>Ostracoda</taxon>
        <taxon>Podocopa</taxon>
        <taxon>Podocopida</taxon>
        <taxon>Cypridocopina</taxon>
        <taxon>Cypridoidea</taxon>
        <taxon>Cyprididae</taxon>
        <taxon>Notodromas</taxon>
    </lineage>
</organism>
<dbReference type="EMBL" id="CAJPEX010000409">
    <property type="protein sequence ID" value="CAG0915549.1"/>
    <property type="molecule type" value="Genomic_DNA"/>
</dbReference>
<dbReference type="EMBL" id="OA882446">
    <property type="protein sequence ID" value="CAD7275397.1"/>
    <property type="molecule type" value="Genomic_DNA"/>
</dbReference>
<dbReference type="OrthoDB" id="10640217at2759"/>
<evidence type="ECO:0000256" key="2">
    <source>
        <dbReference type="SAM" id="Phobius"/>
    </source>
</evidence>
<keyword evidence="2" id="KW-0472">Membrane</keyword>
<evidence type="ECO:0000313" key="4">
    <source>
        <dbReference type="EMBL" id="CAD7275397.1"/>
    </source>
</evidence>
<keyword evidence="2" id="KW-1133">Transmembrane helix</keyword>
<name>A0A7R9GAL3_9CRUS</name>
<protein>
    <submittedName>
        <fullName evidence="4">Uncharacterized protein</fullName>
    </submittedName>
</protein>
<feature type="transmembrane region" description="Helical" evidence="2">
    <location>
        <begin position="173"/>
        <end position="193"/>
    </location>
</feature>